<keyword evidence="2" id="KW-1185">Reference proteome</keyword>
<evidence type="ECO:0000313" key="2">
    <source>
        <dbReference type="Proteomes" id="UP000887560"/>
    </source>
</evidence>
<feature type="transmembrane region" description="Helical" evidence="1">
    <location>
        <begin position="118"/>
        <end position="137"/>
    </location>
</feature>
<proteinExistence type="predicted"/>
<reference evidence="3" key="1">
    <citation type="submission" date="2022-11" db="UniProtKB">
        <authorList>
            <consortium name="WormBaseParasite"/>
        </authorList>
    </citation>
    <scope>IDENTIFICATION</scope>
</reference>
<name>A0A915NYL2_9BILA</name>
<dbReference type="WBParaSite" id="scf7180000422659.g9385">
    <property type="protein sequence ID" value="scf7180000422659.g9385"/>
    <property type="gene ID" value="scf7180000422659.g9385"/>
</dbReference>
<organism evidence="2 3">
    <name type="scientific">Meloidogyne floridensis</name>
    <dbReference type="NCBI Taxonomy" id="298350"/>
    <lineage>
        <taxon>Eukaryota</taxon>
        <taxon>Metazoa</taxon>
        <taxon>Ecdysozoa</taxon>
        <taxon>Nematoda</taxon>
        <taxon>Chromadorea</taxon>
        <taxon>Rhabditida</taxon>
        <taxon>Tylenchina</taxon>
        <taxon>Tylenchomorpha</taxon>
        <taxon>Tylenchoidea</taxon>
        <taxon>Meloidogynidae</taxon>
        <taxon>Meloidogyninae</taxon>
        <taxon>Meloidogyne</taxon>
    </lineage>
</organism>
<protein>
    <submittedName>
        <fullName evidence="3">RDD domain-containing protein</fullName>
    </submittedName>
</protein>
<feature type="transmembrane region" description="Helical" evidence="1">
    <location>
        <begin position="63"/>
        <end position="83"/>
    </location>
</feature>
<dbReference type="Proteomes" id="UP000887560">
    <property type="component" value="Unplaced"/>
</dbReference>
<sequence length="176" mass="20286">MRAPEFDLDTASSFSDLNTASSTSTSRCCNNKNCKSCRVDLDTAPVDLDTTSKRAYNKALRRLIVYVDLLLYLVAVYLIGLLLTPFCLFDLDDCKQFFGDPMTGGRLLMIYTFGFTKWRFLLMILRLLFLIGISINSHNFWKIIKLMPTYTPGMHSIAVDVLKLNQHKRERFYSRL</sequence>
<accession>A0A915NYL2</accession>
<keyword evidence="1" id="KW-0472">Membrane</keyword>
<dbReference type="AlphaFoldDB" id="A0A915NYL2"/>
<keyword evidence="1" id="KW-1133">Transmembrane helix</keyword>
<evidence type="ECO:0000313" key="3">
    <source>
        <dbReference type="WBParaSite" id="scf7180000422659.g9385"/>
    </source>
</evidence>
<evidence type="ECO:0000256" key="1">
    <source>
        <dbReference type="SAM" id="Phobius"/>
    </source>
</evidence>
<keyword evidence="1" id="KW-0812">Transmembrane</keyword>